<gene>
    <name evidence="1" type="ORF">V6N11_013618</name>
</gene>
<sequence length="106" mass="11811">MFPRDVSYGNANNVTRNSSNSKLSVVCRSLQGFWSGCSSSGRTHSELPHRNIQFLASSWGRSMVVASLPTILEFERVSILRSSFASWVLMSNQDAEVAKERETLVL</sequence>
<accession>A0ABR1ZY01</accession>
<name>A0ABR1ZY01_9ROSI</name>
<keyword evidence="2" id="KW-1185">Reference proteome</keyword>
<organism evidence="1 2">
    <name type="scientific">Hibiscus sabdariffa</name>
    <name type="common">roselle</name>
    <dbReference type="NCBI Taxonomy" id="183260"/>
    <lineage>
        <taxon>Eukaryota</taxon>
        <taxon>Viridiplantae</taxon>
        <taxon>Streptophyta</taxon>
        <taxon>Embryophyta</taxon>
        <taxon>Tracheophyta</taxon>
        <taxon>Spermatophyta</taxon>
        <taxon>Magnoliopsida</taxon>
        <taxon>eudicotyledons</taxon>
        <taxon>Gunneridae</taxon>
        <taxon>Pentapetalae</taxon>
        <taxon>rosids</taxon>
        <taxon>malvids</taxon>
        <taxon>Malvales</taxon>
        <taxon>Malvaceae</taxon>
        <taxon>Malvoideae</taxon>
        <taxon>Hibiscus</taxon>
    </lineage>
</organism>
<dbReference type="Proteomes" id="UP001396334">
    <property type="component" value="Unassembled WGS sequence"/>
</dbReference>
<proteinExistence type="predicted"/>
<reference evidence="1 2" key="1">
    <citation type="journal article" date="2024" name="G3 (Bethesda)">
        <title>Genome assembly of Hibiscus sabdariffa L. provides insights into metabolisms of medicinal natural products.</title>
        <authorList>
            <person name="Kim T."/>
        </authorList>
    </citation>
    <scope>NUCLEOTIDE SEQUENCE [LARGE SCALE GENOMIC DNA]</scope>
    <source>
        <strain evidence="1">TK-2024</strain>
        <tissue evidence="1">Old leaves</tissue>
    </source>
</reference>
<comment type="caution">
    <text evidence="1">The sequence shown here is derived from an EMBL/GenBank/DDBJ whole genome shotgun (WGS) entry which is preliminary data.</text>
</comment>
<evidence type="ECO:0000313" key="2">
    <source>
        <dbReference type="Proteomes" id="UP001396334"/>
    </source>
</evidence>
<evidence type="ECO:0000313" key="1">
    <source>
        <dbReference type="EMBL" id="KAK8485590.1"/>
    </source>
</evidence>
<dbReference type="EMBL" id="JBBPBN010000491">
    <property type="protein sequence ID" value="KAK8485590.1"/>
    <property type="molecule type" value="Genomic_DNA"/>
</dbReference>
<protein>
    <submittedName>
        <fullName evidence="1">Uncharacterized protein</fullName>
    </submittedName>
</protein>